<dbReference type="Gene3D" id="3.30.700.10">
    <property type="entry name" value="Glycoprotein, Type 4 Pilin"/>
    <property type="match status" value="1"/>
</dbReference>
<evidence type="ECO:0000313" key="2">
    <source>
        <dbReference type="EMBL" id="MFK2931057.1"/>
    </source>
</evidence>
<dbReference type="PROSITE" id="PS00409">
    <property type="entry name" value="PROKAR_NTER_METHYL"/>
    <property type="match status" value="1"/>
</dbReference>
<accession>A0ABW8KG16</accession>
<gene>
    <name evidence="2" type="ORF">ISP14_09660</name>
</gene>
<organism evidence="2 3">
    <name type="scientific">Dyella agri</name>
    <dbReference type="NCBI Taxonomy" id="1926869"/>
    <lineage>
        <taxon>Bacteria</taxon>
        <taxon>Pseudomonadati</taxon>
        <taxon>Pseudomonadota</taxon>
        <taxon>Gammaproteobacteria</taxon>
        <taxon>Lysobacterales</taxon>
        <taxon>Rhodanobacteraceae</taxon>
        <taxon>Dyella</taxon>
    </lineage>
</organism>
<dbReference type="Pfam" id="PF07963">
    <property type="entry name" value="N_methyl"/>
    <property type="match status" value="1"/>
</dbReference>
<dbReference type="InterPro" id="IPR045584">
    <property type="entry name" value="Pilin-like"/>
</dbReference>
<evidence type="ECO:0000256" key="1">
    <source>
        <dbReference type="SAM" id="Phobius"/>
    </source>
</evidence>
<dbReference type="InterPro" id="IPR031982">
    <property type="entry name" value="PilE-like"/>
</dbReference>
<keyword evidence="3" id="KW-1185">Reference proteome</keyword>
<dbReference type="EMBL" id="JADIKL010000004">
    <property type="protein sequence ID" value="MFK2931057.1"/>
    <property type="molecule type" value="Genomic_DNA"/>
</dbReference>
<keyword evidence="1" id="KW-1133">Transmembrane helix</keyword>
<keyword evidence="1" id="KW-0812">Transmembrane</keyword>
<evidence type="ECO:0000313" key="3">
    <source>
        <dbReference type="Proteomes" id="UP001620397"/>
    </source>
</evidence>
<dbReference type="NCBIfam" id="TIGR02532">
    <property type="entry name" value="IV_pilin_GFxxxE"/>
    <property type="match status" value="1"/>
</dbReference>
<sequence>MKRFPRTRARGAGHGKVPACSAGFTLLELMIVVAIIAILAAVAVPSYTKHIVKTKRVAAQACLSEHANYMERYYTTNLRYNEDTSTPAVPNPLSGATPAMTLDCALRTSADYQYRLTAVALKPSTYSLTATPIGAQAARDTTCGTLSLDQAGTRAPATAGCW</sequence>
<comment type="caution">
    <text evidence="2">The sequence shown here is derived from an EMBL/GenBank/DDBJ whole genome shotgun (WGS) entry which is preliminary data.</text>
</comment>
<dbReference type="Pfam" id="PF16732">
    <property type="entry name" value="ComP_DUS"/>
    <property type="match status" value="1"/>
</dbReference>
<keyword evidence="1" id="KW-0472">Membrane</keyword>
<protein>
    <submittedName>
        <fullName evidence="2">Prepilin-type N-terminal cleavage/methylation domain-containing protein</fullName>
    </submittedName>
</protein>
<dbReference type="Proteomes" id="UP001620397">
    <property type="component" value="Unassembled WGS sequence"/>
</dbReference>
<dbReference type="SUPFAM" id="SSF54523">
    <property type="entry name" value="Pili subunits"/>
    <property type="match status" value="1"/>
</dbReference>
<proteinExistence type="predicted"/>
<reference evidence="2 3" key="1">
    <citation type="submission" date="2020-10" db="EMBL/GenBank/DDBJ databases">
        <title>Phylogeny of dyella-like bacteria.</title>
        <authorList>
            <person name="Fu J."/>
        </authorList>
    </citation>
    <scope>NUCLEOTIDE SEQUENCE [LARGE SCALE GENOMIC DNA]</scope>
    <source>
        <strain evidence="2 3">DKC-1</strain>
    </source>
</reference>
<name>A0ABW8KG16_9GAMM</name>
<feature type="transmembrane region" description="Helical" evidence="1">
    <location>
        <begin position="21"/>
        <end position="44"/>
    </location>
</feature>
<dbReference type="RefSeq" id="WP_404538757.1">
    <property type="nucleotide sequence ID" value="NZ_JADIKL010000004.1"/>
</dbReference>
<dbReference type="InterPro" id="IPR012902">
    <property type="entry name" value="N_methyl_site"/>
</dbReference>